<sequence>METGGFEYLLQEFPPDFKCVKNLCRTIQGVLFPYRKEELIVGMPQVPQRLYDPIIKVYDDKIALIETE</sequence>
<accession>A0A0G2HZ94</accession>
<gene>
    <name evidence="1" type="ORF">EMCG_02042</name>
</gene>
<evidence type="ECO:0000313" key="1">
    <source>
        <dbReference type="EMBL" id="KKZ63652.1"/>
    </source>
</evidence>
<dbReference type="VEuPathDB" id="FungiDB:EMCG_02042"/>
<organism evidence="1 2">
    <name type="scientific">[Emmonsia] crescens</name>
    <dbReference type="NCBI Taxonomy" id="73230"/>
    <lineage>
        <taxon>Eukaryota</taxon>
        <taxon>Fungi</taxon>
        <taxon>Dikarya</taxon>
        <taxon>Ascomycota</taxon>
        <taxon>Pezizomycotina</taxon>
        <taxon>Eurotiomycetes</taxon>
        <taxon>Eurotiomycetidae</taxon>
        <taxon>Onygenales</taxon>
        <taxon>Ajellomycetaceae</taxon>
        <taxon>Emergomyces</taxon>
    </lineage>
</organism>
<dbReference type="AlphaFoldDB" id="A0A0G2HZ94"/>
<dbReference type="EMBL" id="LCZI01000937">
    <property type="protein sequence ID" value="KKZ63652.1"/>
    <property type="molecule type" value="Genomic_DNA"/>
</dbReference>
<evidence type="ECO:0000313" key="2">
    <source>
        <dbReference type="Proteomes" id="UP000034164"/>
    </source>
</evidence>
<proteinExistence type="predicted"/>
<reference evidence="2" key="1">
    <citation type="journal article" date="2015" name="PLoS Genet.">
        <title>The dynamic genome and transcriptome of the human fungal pathogen Blastomyces and close relative Emmonsia.</title>
        <authorList>
            <person name="Munoz J.F."/>
            <person name="Gauthier G.M."/>
            <person name="Desjardins C.A."/>
            <person name="Gallo J.E."/>
            <person name="Holder J."/>
            <person name="Sullivan T.D."/>
            <person name="Marty A.J."/>
            <person name="Carmen J.C."/>
            <person name="Chen Z."/>
            <person name="Ding L."/>
            <person name="Gujja S."/>
            <person name="Magrini V."/>
            <person name="Misas E."/>
            <person name="Mitreva M."/>
            <person name="Priest M."/>
            <person name="Saif S."/>
            <person name="Whiston E.A."/>
            <person name="Young S."/>
            <person name="Zeng Q."/>
            <person name="Goldman W.E."/>
            <person name="Mardis E.R."/>
            <person name="Taylor J.W."/>
            <person name="McEwen J.G."/>
            <person name="Clay O.K."/>
            <person name="Klein B.S."/>
            <person name="Cuomo C.A."/>
        </authorList>
    </citation>
    <scope>NUCLEOTIDE SEQUENCE [LARGE SCALE GENOMIC DNA]</scope>
    <source>
        <strain evidence="2">UAMH 3008</strain>
    </source>
</reference>
<dbReference type="OrthoDB" id="4186846at2759"/>
<protein>
    <submittedName>
        <fullName evidence="1">Uncharacterized protein</fullName>
    </submittedName>
</protein>
<dbReference type="Proteomes" id="UP000034164">
    <property type="component" value="Unassembled WGS sequence"/>
</dbReference>
<comment type="caution">
    <text evidence="1">The sequence shown here is derived from an EMBL/GenBank/DDBJ whole genome shotgun (WGS) entry which is preliminary data.</text>
</comment>
<name>A0A0G2HZ94_9EURO</name>